<dbReference type="Proteomes" id="UP000636479">
    <property type="component" value="Unassembled WGS sequence"/>
</dbReference>
<name>A0A8H6T5Q8_9AGAR</name>
<dbReference type="OrthoDB" id="5419315at2759"/>
<reference evidence="5" key="1">
    <citation type="submission" date="2020-05" db="EMBL/GenBank/DDBJ databases">
        <title>Mycena genomes resolve the evolution of fungal bioluminescence.</title>
        <authorList>
            <person name="Tsai I.J."/>
        </authorList>
    </citation>
    <scope>NUCLEOTIDE SEQUENCE</scope>
    <source>
        <strain evidence="5">171206Taipei</strain>
    </source>
</reference>
<dbReference type="AlphaFoldDB" id="A0A8H6T5Q8"/>
<gene>
    <name evidence="5" type="ORF">MIND_00271500</name>
</gene>
<protein>
    <recommendedName>
        <fullName evidence="4">Zn(2)-C6 fungal-type domain-containing protein</fullName>
    </recommendedName>
</protein>
<evidence type="ECO:0000256" key="1">
    <source>
        <dbReference type="ARBA" id="ARBA00004123"/>
    </source>
</evidence>
<dbReference type="PANTHER" id="PTHR37534">
    <property type="entry name" value="TRANSCRIPTIONAL ACTIVATOR PROTEIN UGA3"/>
    <property type="match status" value="1"/>
</dbReference>
<feature type="compositionally biased region" description="Low complexity" evidence="3">
    <location>
        <begin position="125"/>
        <end position="144"/>
    </location>
</feature>
<comment type="caution">
    <text evidence="5">The sequence shown here is derived from an EMBL/GenBank/DDBJ whole genome shotgun (WGS) entry which is preliminary data.</text>
</comment>
<evidence type="ECO:0000259" key="4">
    <source>
        <dbReference type="PROSITE" id="PS50048"/>
    </source>
</evidence>
<sequence>MPAAPKSPQSRKSLAGPGVGIPKAKGGIRAKSGCYTCRIRRKKCDERMNSTGDCETCVRLRLQCLGFGAKRPDWLRESRNVVDLRDKIKLFLAAQGMIKGHAGTGPRGADQDLPILRLDEDSVTPSSSESPPTPTLSLSPSEPSRMLISSVRDQPWLSNAYGLDDTPPYHDGIHHHAEPSLYSPAAYNSNIVSQCKRPGISSRAGSPGRLLPHIQSSFGLTYHAQFEDPTFFSLDDPTPSSHMFFAAPAKSARMKEEDVMSFYIRKVVGMQFMLADPRQLDNIVLPSVTTTGPSREAATLLASLYMKRSELHSTARNAIVMKDAETKRQYQSLAKLLTAPEHSEHDALAAISIISTFLFDGGAGSWAPWLGVSYKYADSVFRAGRDPKDALFSCGESTRFIIKTAIWFDVLAAVTTGQEPMFLHYIRELFSPLQSGILMLEDPPELSMMDVMGCDNVVVWVLAEASALAVWKQKQQALGQLSIPELLQRANELEVELGVQSQPAMTRLGMSYSPNTDQNASSRALSADLFRCATRLFLRSIVSGDFPHVREVEEAVALTMEVVQEAAEEMMRGRPDSHSSVVRSTVFAFFICGALTDNAHHRQMIVRELSLNEEGPDKSKVGNSSRVKELLEGIWEQRAGTPAGQPVPWREVLAREEMLLV</sequence>
<feature type="domain" description="Zn(2)-C6 fungal-type" evidence="4">
    <location>
        <begin position="33"/>
        <end position="64"/>
    </location>
</feature>
<dbReference type="SUPFAM" id="SSF57701">
    <property type="entry name" value="Zn2/Cys6 DNA-binding domain"/>
    <property type="match status" value="1"/>
</dbReference>
<keyword evidence="6" id="KW-1185">Reference proteome</keyword>
<comment type="subcellular location">
    <subcellularLocation>
        <location evidence="1">Nucleus</location>
    </subcellularLocation>
</comment>
<evidence type="ECO:0000256" key="2">
    <source>
        <dbReference type="ARBA" id="ARBA00023242"/>
    </source>
</evidence>
<dbReference type="GO" id="GO:0005634">
    <property type="term" value="C:nucleus"/>
    <property type="evidence" value="ECO:0007669"/>
    <property type="project" value="UniProtKB-SubCell"/>
</dbReference>
<dbReference type="PROSITE" id="PS50048">
    <property type="entry name" value="ZN2_CY6_FUNGAL_2"/>
    <property type="match status" value="1"/>
</dbReference>
<dbReference type="GO" id="GO:0000981">
    <property type="term" value="F:DNA-binding transcription factor activity, RNA polymerase II-specific"/>
    <property type="evidence" value="ECO:0007669"/>
    <property type="project" value="InterPro"/>
</dbReference>
<accession>A0A8H6T5Q8</accession>
<dbReference type="RefSeq" id="XP_037224683.1">
    <property type="nucleotide sequence ID" value="XM_037359588.1"/>
</dbReference>
<dbReference type="InterPro" id="IPR001138">
    <property type="entry name" value="Zn2Cys6_DnaBD"/>
</dbReference>
<dbReference type="PANTHER" id="PTHR37534:SF20">
    <property type="entry name" value="PRO1A C6 ZINK-FINGER PROTEIN"/>
    <property type="match status" value="1"/>
</dbReference>
<feature type="region of interest" description="Disordered" evidence="3">
    <location>
        <begin position="1"/>
        <end position="23"/>
    </location>
</feature>
<organism evidence="5 6">
    <name type="scientific">Mycena indigotica</name>
    <dbReference type="NCBI Taxonomy" id="2126181"/>
    <lineage>
        <taxon>Eukaryota</taxon>
        <taxon>Fungi</taxon>
        <taxon>Dikarya</taxon>
        <taxon>Basidiomycota</taxon>
        <taxon>Agaricomycotina</taxon>
        <taxon>Agaricomycetes</taxon>
        <taxon>Agaricomycetidae</taxon>
        <taxon>Agaricales</taxon>
        <taxon>Marasmiineae</taxon>
        <taxon>Mycenaceae</taxon>
        <taxon>Mycena</taxon>
    </lineage>
</organism>
<feature type="region of interest" description="Disordered" evidence="3">
    <location>
        <begin position="121"/>
        <end position="144"/>
    </location>
</feature>
<evidence type="ECO:0000313" key="5">
    <source>
        <dbReference type="EMBL" id="KAF7312575.1"/>
    </source>
</evidence>
<evidence type="ECO:0000256" key="3">
    <source>
        <dbReference type="SAM" id="MobiDB-lite"/>
    </source>
</evidence>
<dbReference type="PROSITE" id="PS00463">
    <property type="entry name" value="ZN2_CY6_FUNGAL_1"/>
    <property type="match status" value="1"/>
</dbReference>
<dbReference type="CDD" id="cd00067">
    <property type="entry name" value="GAL4"/>
    <property type="match status" value="1"/>
</dbReference>
<dbReference type="GeneID" id="59342104"/>
<dbReference type="Pfam" id="PF11951">
    <property type="entry name" value="Fungal_trans_2"/>
    <property type="match status" value="1"/>
</dbReference>
<dbReference type="InterPro" id="IPR036864">
    <property type="entry name" value="Zn2-C6_fun-type_DNA-bd_sf"/>
</dbReference>
<dbReference type="GO" id="GO:0008270">
    <property type="term" value="F:zinc ion binding"/>
    <property type="evidence" value="ECO:0007669"/>
    <property type="project" value="InterPro"/>
</dbReference>
<keyword evidence="2" id="KW-0539">Nucleus</keyword>
<evidence type="ECO:0000313" key="6">
    <source>
        <dbReference type="Proteomes" id="UP000636479"/>
    </source>
</evidence>
<dbReference type="EMBL" id="JACAZF010000002">
    <property type="protein sequence ID" value="KAF7312575.1"/>
    <property type="molecule type" value="Genomic_DNA"/>
</dbReference>
<dbReference type="InterPro" id="IPR021858">
    <property type="entry name" value="Fun_TF"/>
</dbReference>
<proteinExistence type="predicted"/>